<name>A0ABR3CLA8_9PEZI</name>
<accession>A0ABR3CLA8</accession>
<dbReference type="RefSeq" id="XP_066634446.1">
    <property type="nucleotide sequence ID" value="XM_066774327.1"/>
</dbReference>
<dbReference type="GeneID" id="92006932"/>
<comment type="caution">
    <text evidence="2">The sequence shown here is derived from an EMBL/GenBank/DDBJ whole genome shotgun (WGS) entry which is preliminary data.</text>
</comment>
<dbReference type="Proteomes" id="UP001430584">
    <property type="component" value="Unassembled WGS sequence"/>
</dbReference>
<sequence length="410" mass="44631">MASGKKGTSMKDEDACKALAIHPDTLKQLKLFFKDEYSKHDWARSKGKVDVRSLPNQETSNLAIAAARDAFSKHHGEAGDAQATSETQIHNVYFGVFRHGKSSVERHLKKVAEGKKRKRPLEDLTASPSPTKKTRRSNDHSPAADTDTDIDSDADADIERSSRLKRTIDEAVITATDDAAARHHQSPESSSHIKRTITEAVTTATDDAAARLCQSLVDAISSSDLKRTIAEAVTTATNDAAARHHQSPESSSDLKRTIAGAVTTAINDAVARHRQALVDAIRSAIPRQAIPPISLNEIELHVSLATSSELSAQSNCPTFETCVPCLGRGDRLRSLTGIREISFEKLRYWTKYYVPALGSSACVSFLYQDPVSLLPTEITDDTSLHVCVATFLVNGRDTIELSVPTKHATQ</sequence>
<evidence type="ECO:0000256" key="1">
    <source>
        <dbReference type="SAM" id="MobiDB-lite"/>
    </source>
</evidence>
<proteinExistence type="predicted"/>
<protein>
    <submittedName>
        <fullName evidence="2">Uncharacterized protein</fullName>
    </submittedName>
</protein>
<evidence type="ECO:0000313" key="2">
    <source>
        <dbReference type="EMBL" id="KAL0261417.1"/>
    </source>
</evidence>
<feature type="compositionally biased region" description="Acidic residues" evidence="1">
    <location>
        <begin position="146"/>
        <end position="156"/>
    </location>
</feature>
<dbReference type="EMBL" id="JAJVCZ030000003">
    <property type="protein sequence ID" value="KAL0261417.1"/>
    <property type="molecule type" value="Genomic_DNA"/>
</dbReference>
<feature type="region of interest" description="Disordered" evidence="1">
    <location>
        <begin position="111"/>
        <end position="162"/>
    </location>
</feature>
<evidence type="ECO:0000313" key="3">
    <source>
        <dbReference type="Proteomes" id="UP001430584"/>
    </source>
</evidence>
<gene>
    <name evidence="2" type="ORF">SLS55_002847</name>
</gene>
<organism evidence="2 3">
    <name type="scientific">Diplodia seriata</name>
    <dbReference type="NCBI Taxonomy" id="420778"/>
    <lineage>
        <taxon>Eukaryota</taxon>
        <taxon>Fungi</taxon>
        <taxon>Dikarya</taxon>
        <taxon>Ascomycota</taxon>
        <taxon>Pezizomycotina</taxon>
        <taxon>Dothideomycetes</taxon>
        <taxon>Dothideomycetes incertae sedis</taxon>
        <taxon>Botryosphaeriales</taxon>
        <taxon>Botryosphaeriaceae</taxon>
        <taxon>Diplodia</taxon>
    </lineage>
</organism>
<keyword evidence="3" id="KW-1185">Reference proteome</keyword>
<reference evidence="2 3" key="1">
    <citation type="submission" date="2024-02" db="EMBL/GenBank/DDBJ databases">
        <title>De novo assembly and annotation of 12 fungi associated with fruit tree decline syndrome in Ontario, Canada.</title>
        <authorList>
            <person name="Sulman M."/>
            <person name="Ellouze W."/>
            <person name="Ilyukhin E."/>
        </authorList>
    </citation>
    <scope>NUCLEOTIDE SEQUENCE [LARGE SCALE GENOMIC DNA]</scope>
    <source>
        <strain evidence="2 3">FDS-637</strain>
    </source>
</reference>